<feature type="compositionally biased region" description="Polar residues" evidence="1">
    <location>
        <begin position="43"/>
        <end position="57"/>
    </location>
</feature>
<sequence length="624" mass="66208">MDFAALRAKAEAAASSARQSIPGPSKPSQRYEPVRPALGASTKFPSQAEQRQQSTVLQLDASRRVLPPPPRRLSAQDAPVDAPAGPPPSYAAAPPPVAAKARPPPPPARKPSGLAPPPAPPPRAAKPPALASPASSSSAVTRPPPSSVSTSRPIPAPPYDHAVSHDLPALAASSPSPALAARFPAPRAVLTPTSSAPAHKRFTEYDERDKEDLFAALDSFFGSRLEVTTVSYTAEEEEKEPTEPAPYLAPSPAAAPPPVATSIRPRLPATASSSSSPPVSHAFAPTPKPPKPPELHAPSYPPPESHSSAALSILHYILSHPFATPWFVHSPHSTSSPLPPPLVGRSDLRFTASWSQRNSDKQHVGAALFGDGSVAWWRLSWTAEAEVAGRAHLDARREGRYRPRPDVASWDAHALYAQSEALGTRVARFAEEAVERGVPVARGECWDMASEALSAAAAEVAKEDKPFPSIGRTHGALLFHARAGRDGTWTGGDAYVRPGDVVDWREVRISEVGARRGQYMVLGDPDHTAVILSAAPPSAPPILPDSPPYRDSTYPLASLSAITVAEQSLGQAPSIRTYDLATLSQGEVWIYRPCALKALCGIDEVEARWPEDSGVECWSVGELE</sequence>
<feature type="compositionally biased region" description="Pro residues" evidence="1">
    <location>
        <begin position="243"/>
        <end position="259"/>
    </location>
</feature>
<feature type="compositionally biased region" description="Low complexity" evidence="1">
    <location>
        <begin position="1"/>
        <end position="18"/>
    </location>
</feature>
<keyword evidence="4" id="KW-1185">Reference proteome</keyword>
<dbReference type="OrthoDB" id="3357271at2759"/>
<dbReference type="STRING" id="5288.A0A5C5FQQ8"/>
<evidence type="ECO:0000313" key="4">
    <source>
        <dbReference type="Proteomes" id="UP000311382"/>
    </source>
</evidence>
<organism evidence="3 4">
    <name type="scientific">Rhodotorula diobovata</name>
    <dbReference type="NCBI Taxonomy" id="5288"/>
    <lineage>
        <taxon>Eukaryota</taxon>
        <taxon>Fungi</taxon>
        <taxon>Dikarya</taxon>
        <taxon>Basidiomycota</taxon>
        <taxon>Pucciniomycotina</taxon>
        <taxon>Microbotryomycetes</taxon>
        <taxon>Sporidiobolales</taxon>
        <taxon>Sporidiobolaceae</taxon>
        <taxon>Rhodotorula</taxon>
    </lineage>
</organism>
<feature type="compositionally biased region" description="Low complexity" evidence="1">
    <location>
        <begin position="126"/>
        <end position="153"/>
    </location>
</feature>
<name>A0A5C5FQQ8_9BASI</name>
<evidence type="ECO:0000259" key="2">
    <source>
        <dbReference type="Pfam" id="PF25459"/>
    </source>
</evidence>
<feature type="compositionally biased region" description="Low complexity" evidence="1">
    <location>
        <begin position="167"/>
        <end position="188"/>
    </location>
</feature>
<dbReference type="InterPro" id="IPR057402">
    <property type="entry name" value="AIM3_BBC1_C"/>
</dbReference>
<feature type="compositionally biased region" description="Low complexity" evidence="1">
    <location>
        <begin position="72"/>
        <end position="83"/>
    </location>
</feature>
<evidence type="ECO:0000256" key="1">
    <source>
        <dbReference type="SAM" id="MobiDB-lite"/>
    </source>
</evidence>
<dbReference type="Pfam" id="PF25459">
    <property type="entry name" value="AIM3_BBC1_C"/>
    <property type="match status" value="1"/>
</dbReference>
<comment type="caution">
    <text evidence="3">The sequence shown here is derived from an EMBL/GenBank/DDBJ whole genome shotgun (WGS) entry which is preliminary data.</text>
</comment>
<feature type="region of interest" description="Disordered" evidence="1">
    <location>
        <begin position="1"/>
        <end position="208"/>
    </location>
</feature>
<feature type="compositionally biased region" description="Pro residues" evidence="1">
    <location>
        <begin position="84"/>
        <end position="125"/>
    </location>
</feature>
<feature type="domain" description="BBC1/AIM3 cysteine proteinase-fold" evidence="2">
    <location>
        <begin position="402"/>
        <end position="596"/>
    </location>
</feature>
<evidence type="ECO:0000313" key="3">
    <source>
        <dbReference type="EMBL" id="TNY18639.1"/>
    </source>
</evidence>
<feature type="compositionally biased region" description="Low complexity" evidence="1">
    <location>
        <begin position="268"/>
        <end position="285"/>
    </location>
</feature>
<accession>A0A5C5FQQ8</accession>
<protein>
    <recommendedName>
        <fullName evidence="2">BBC1/AIM3 cysteine proteinase-fold domain-containing protein</fullName>
    </recommendedName>
</protein>
<proteinExistence type="predicted"/>
<reference evidence="3 4" key="1">
    <citation type="submission" date="2019-03" db="EMBL/GenBank/DDBJ databases">
        <title>Rhodosporidium diobovatum UCD-FST 08-225 genome sequencing, assembly, and annotation.</title>
        <authorList>
            <person name="Fakankun I.U."/>
            <person name="Fristensky B."/>
            <person name="Levin D.B."/>
        </authorList>
    </citation>
    <scope>NUCLEOTIDE SEQUENCE [LARGE SCALE GENOMIC DNA]</scope>
    <source>
        <strain evidence="3 4">UCD-FST 08-225</strain>
    </source>
</reference>
<dbReference type="Proteomes" id="UP000311382">
    <property type="component" value="Unassembled WGS sequence"/>
</dbReference>
<feature type="region of interest" description="Disordered" evidence="1">
    <location>
        <begin position="231"/>
        <end position="306"/>
    </location>
</feature>
<gene>
    <name evidence="3" type="ORF">DMC30DRAFT_418667</name>
</gene>
<dbReference type="AlphaFoldDB" id="A0A5C5FQQ8"/>
<dbReference type="EMBL" id="SOZI01000129">
    <property type="protein sequence ID" value="TNY18639.1"/>
    <property type="molecule type" value="Genomic_DNA"/>
</dbReference>